<protein>
    <submittedName>
        <fullName evidence="2">Uncharacterized protein</fullName>
    </submittedName>
</protein>
<evidence type="ECO:0000313" key="2">
    <source>
        <dbReference type="EMBL" id="CAK9439648.1"/>
    </source>
</evidence>
<dbReference type="Proteomes" id="UP001497383">
    <property type="component" value="Chromosome 4"/>
</dbReference>
<dbReference type="RefSeq" id="XP_066830686.1">
    <property type="nucleotide sequence ID" value="XM_066973892.1"/>
</dbReference>
<dbReference type="GeneID" id="92208944"/>
<evidence type="ECO:0000313" key="3">
    <source>
        <dbReference type="Proteomes" id="UP001497383"/>
    </source>
</evidence>
<sequence>MIPSRSNGLVKPLESQTKESSAELPKKTESSKSKSWFSKETPQQPPPQLPTPKPFKTVGKPKPKDDKVPQKEAAKKRGSWWSRKKRESHSHQHHQSQSQQQSQQPPTSSVVSSLPKPLVSSNKSSMNLSLYRASAQQIPRSKSWWFGPKAKSAAIVTQSSGSSESAHHELISTESVDVGTSIVSVVKRLEEDDSIPIVYGNYSGEPTFKKQIEEPTIFQTQLAKFNNFDSFDEAAYFFWNIWEIDDSGKKKITRIMECKQDFLDFFKNFQYEKVFLMRSSLIPNYNSFKNGYLVKLKLLHGRTATNADLGWFLFMKCCKSAILNNVPNNEISISICGFTYTRKSSMTSITLWIHPIFNMSFDISNQVRSLIQHLNFGVNLDKITLIDINNNSKTLIETELT</sequence>
<name>A0ABP0ZN18_9ASCO</name>
<keyword evidence="3" id="KW-1185">Reference proteome</keyword>
<organism evidence="2 3">
    <name type="scientific">Lodderomyces beijingensis</name>
    <dbReference type="NCBI Taxonomy" id="1775926"/>
    <lineage>
        <taxon>Eukaryota</taxon>
        <taxon>Fungi</taxon>
        <taxon>Dikarya</taxon>
        <taxon>Ascomycota</taxon>
        <taxon>Saccharomycotina</taxon>
        <taxon>Pichiomycetes</taxon>
        <taxon>Debaryomycetaceae</taxon>
        <taxon>Candida/Lodderomyces clade</taxon>
        <taxon>Lodderomyces</taxon>
    </lineage>
</organism>
<accession>A0ABP0ZN18</accession>
<reference evidence="2 3" key="1">
    <citation type="submission" date="2024-03" db="EMBL/GenBank/DDBJ databases">
        <authorList>
            <person name="Brejova B."/>
        </authorList>
    </citation>
    <scope>NUCLEOTIDE SEQUENCE [LARGE SCALE GENOMIC DNA]</scope>
    <source>
        <strain evidence="2 3">CBS 14171</strain>
    </source>
</reference>
<feature type="compositionally biased region" description="Low complexity" evidence="1">
    <location>
        <begin position="33"/>
        <end position="42"/>
    </location>
</feature>
<feature type="compositionally biased region" description="Basic and acidic residues" evidence="1">
    <location>
        <begin position="16"/>
        <end position="32"/>
    </location>
</feature>
<feature type="compositionally biased region" description="Low complexity" evidence="1">
    <location>
        <begin position="95"/>
        <end position="123"/>
    </location>
</feature>
<proteinExistence type="predicted"/>
<dbReference type="EMBL" id="OZ022408">
    <property type="protein sequence ID" value="CAK9439648.1"/>
    <property type="molecule type" value="Genomic_DNA"/>
</dbReference>
<gene>
    <name evidence="2" type="ORF">LODBEIA_P37480</name>
</gene>
<feature type="region of interest" description="Disordered" evidence="1">
    <location>
        <begin position="1"/>
        <end position="123"/>
    </location>
</feature>
<feature type="compositionally biased region" description="Basic and acidic residues" evidence="1">
    <location>
        <begin position="62"/>
        <end position="75"/>
    </location>
</feature>
<feature type="compositionally biased region" description="Basic residues" evidence="1">
    <location>
        <begin position="76"/>
        <end position="94"/>
    </location>
</feature>
<feature type="compositionally biased region" description="Pro residues" evidence="1">
    <location>
        <begin position="43"/>
        <end position="53"/>
    </location>
</feature>
<evidence type="ECO:0000256" key="1">
    <source>
        <dbReference type="SAM" id="MobiDB-lite"/>
    </source>
</evidence>